<evidence type="ECO:0000313" key="2">
    <source>
        <dbReference type="EMBL" id="MBR0654503.1"/>
    </source>
</evidence>
<sequence>MSAVPDPILFEAVSTPRSSFSPAGYRVLVGLLCAAAALPAILFTLMGAWPVLGFLGAEVPLVLFLVSRQARGAERVREALVLTPAGLTVTRTDHRGRSHAMRLDPYWARLEQDAAGRLVLVQRGRRISIGQHLGEGDRTRYATAIEDALRRYRRPIFDNPQLR</sequence>
<evidence type="ECO:0000256" key="1">
    <source>
        <dbReference type="SAM" id="Phobius"/>
    </source>
</evidence>
<dbReference type="RefSeq" id="WP_211873319.1">
    <property type="nucleotide sequence ID" value="NZ_JAAEDH010000004.1"/>
</dbReference>
<dbReference type="Proteomes" id="UP001196068">
    <property type="component" value="Unassembled WGS sequence"/>
</dbReference>
<evidence type="ECO:0000313" key="3">
    <source>
        <dbReference type="Proteomes" id="UP001196068"/>
    </source>
</evidence>
<keyword evidence="1" id="KW-1133">Transmembrane helix</keyword>
<keyword evidence="3" id="KW-1185">Reference proteome</keyword>
<dbReference type="AlphaFoldDB" id="A0AAF1JXV1"/>
<dbReference type="Pfam" id="PF10003">
    <property type="entry name" value="DUF2244"/>
    <property type="match status" value="1"/>
</dbReference>
<reference evidence="2" key="2">
    <citation type="journal article" date="2021" name="Syst. Appl. Microbiol.">
        <title>Roseomonas hellenica sp. nov., isolated from roots of wild-growing Alkanna tinctoria.</title>
        <authorList>
            <person name="Rat A."/>
            <person name="Naranjo H.D."/>
            <person name="Lebbe L."/>
            <person name="Cnockaert M."/>
            <person name="Krigas N."/>
            <person name="Grigoriadou K."/>
            <person name="Maloupa E."/>
            <person name="Willems A."/>
        </authorList>
    </citation>
    <scope>NUCLEOTIDE SEQUENCE</scope>
    <source>
        <strain evidence="2">LMG 28251</strain>
    </source>
</reference>
<proteinExistence type="predicted"/>
<feature type="transmembrane region" description="Helical" evidence="1">
    <location>
        <begin position="23"/>
        <end position="42"/>
    </location>
</feature>
<keyword evidence="1" id="KW-0812">Transmembrane</keyword>
<organism evidence="2 3">
    <name type="scientific">Plastoroseomonas arctica</name>
    <dbReference type="NCBI Taxonomy" id="1509237"/>
    <lineage>
        <taxon>Bacteria</taxon>
        <taxon>Pseudomonadati</taxon>
        <taxon>Pseudomonadota</taxon>
        <taxon>Alphaproteobacteria</taxon>
        <taxon>Acetobacterales</taxon>
        <taxon>Acetobacteraceae</taxon>
        <taxon>Plastoroseomonas</taxon>
    </lineage>
</organism>
<protein>
    <submittedName>
        <fullName evidence="2">DUF2244 domain-containing protein</fullName>
    </submittedName>
</protein>
<comment type="caution">
    <text evidence="2">The sequence shown here is derived from an EMBL/GenBank/DDBJ whole genome shotgun (WGS) entry which is preliminary data.</text>
</comment>
<name>A0AAF1JXV1_9PROT</name>
<accession>A0AAF1JXV1</accession>
<keyword evidence="1" id="KW-0472">Membrane</keyword>
<gene>
    <name evidence="2" type="ORF">GXW79_05350</name>
</gene>
<reference evidence="2" key="1">
    <citation type="submission" date="2020-01" db="EMBL/GenBank/DDBJ databases">
        <authorList>
            <person name="Rat A."/>
        </authorList>
    </citation>
    <scope>NUCLEOTIDE SEQUENCE</scope>
    <source>
        <strain evidence="2">LMG 28251</strain>
    </source>
</reference>
<dbReference type="InterPro" id="IPR019253">
    <property type="entry name" value="DUF2244_TM"/>
</dbReference>
<dbReference type="EMBL" id="JAAEDH010000004">
    <property type="protein sequence ID" value="MBR0654503.1"/>
    <property type="molecule type" value="Genomic_DNA"/>
</dbReference>